<evidence type="ECO:0000256" key="8">
    <source>
        <dbReference type="ARBA" id="ARBA00022692"/>
    </source>
</evidence>
<feature type="transmembrane region" description="Helical" evidence="13">
    <location>
        <begin position="293"/>
        <end position="314"/>
    </location>
</feature>
<comment type="similarity">
    <text evidence="3 13">Belongs to the PIGM family.</text>
</comment>
<evidence type="ECO:0000256" key="7">
    <source>
        <dbReference type="ARBA" id="ARBA00022679"/>
    </source>
</evidence>
<name>A0A367KTC8_RHIST</name>
<feature type="transmembrane region" description="Helical" evidence="13">
    <location>
        <begin position="78"/>
        <end position="101"/>
    </location>
</feature>
<evidence type="ECO:0000256" key="3">
    <source>
        <dbReference type="ARBA" id="ARBA00011071"/>
    </source>
</evidence>
<dbReference type="InterPro" id="IPR007704">
    <property type="entry name" value="PIG-M"/>
</dbReference>
<evidence type="ECO:0000256" key="1">
    <source>
        <dbReference type="ARBA" id="ARBA00004477"/>
    </source>
</evidence>
<evidence type="ECO:0000256" key="5">
    <source>
        <dbReference type="ARBA" id="ARBA00022502"/>
    </source>
</evidence>
<dbReference type="OrthoDB" id="1741594at2759"/>
<accession>A0A367KTC8</accession>
<evidence type="ECO:0000256" key="4">
    <source>
        <dbReference type="ARBA" id="ARBA00013797"/>
    </source>
</evidence>
<dbReference type="PANTHER" id="PTHR12886:SF0">
    <property type="entry name" value="GPI MANNOSYLTRANSFERASE 1"/>
    <property type="match status" value="1"/>
</dbReference>
<dbReference type="Pfam" id="PF05007">
    <property type="entry name" value="Mannosyl_trans"/>
    <property type="match status" value="1"/>
</dbReference>
<keyword evidence="11 13" id="KW-0472">Membrane</keyword>
<dbReference type="STRING" id="4846.A0A367KTC8"/>
<proteinExistence type="inferred from homology"/>
<feature type="transmembrane region" description="Helical" evidence="13">
    <location>
        <begin position="233"/>
        <end position="252"/>
    </location>
</feature>
<evidence type="ECO:0000256" key="11">
    <source>
        <dbReference type="ARBA" id="ARBA00023136"/>
    </source>
</evidence>
<evidence type="ECO:0000256" key="13">
    <source>
        <dbReference type="RuleBase" id="RU365064"/>
    </source>
</evidence>
<evidence type="ECO:0000313" key="15">
    <source>
        <dbReference type="EMBL" id="RCI05436.1"/>
    </source>
</evidence>
<keyword evidence="10 13" id="KW-1133">Transmembrane helix</keyword>
<dbReference type="GO" id="GO:0005789">
    <property type="term" value="C:endoplasmic reticulum membrane"/>
    <property type="evidence" value="ECO:0007669"/>
    <property type="project" value="UniProtKB-SubCell"/>
</dbReference>
<keyword evidence="14" id="KW-0732">Signal</keyword>
<dbReference type="GO" id="GO:0006506">
    <property type="term" value="P:GPI anchor biosynthetic process"/>
    <property type="evidence" value="ECO:0007669"/>
    <property type="project" value="UniProtKB-UniPathway"/>
</dbReference>
<feature type="transmembrane region" description="Helical" evidence="13">
    <location>
        <begin position="392"/>
        <end position="410"/>
    </location>
</feature>
<feature type="transmembrane region" description="Helical" evidence="13">
    <location>
        <begin position="164"/>
        <end position="186"/>
    </location>
</feature>
<evidence type="ECO:0000256" key="12">
    <source>
        <dbReference type="ARBA" id="ARBA00025399"/>
    </source>
</evidence>
<evidence type="ECO:0000256" key="14">
    <source>
        <dbReference type="SAM" id="SignalP"/>
    </source>
</evidence>
<keyword evidence="6 13" id="KW-0328">Glycosyltransferase</keyword>
<comment type="subcellular location">
    <subcellularLocation>
        <location evidence="1 13">Endoplasmic reticulum membrane</location>
        <topology evidence="1 13">Multi-pass membrane protein</topology>
    </subcellularLocation>
</comment>
<dbReference type="UniPathway" id="UPA00196"/>
<gene>
    <name evidence="15" type="ORF">CU098_007877</name>
</gene>
<feature type="transmembrane region" description="Helical" evidence="13">
    <location>
        <begin position="334"/>
        <end position="351"/>
    </location>
</feature>
<dbReference type="AlphaFoldDB" id="A0A367KTC8"/>
<reference evidence="15 16" key="1">
    <citation type="journal article" date="2018" name="G3 (Bethesda)">
        <title>Phylogenetic and Phylogenomic Definition of Rhizopus Species.</title>
        <authorList>
            <person name="Gryganskyi A.P."/>
            <person name="Golan J."/>
            <person name="Dolatabadi S."/>
            <person name="Mondo S."/>
            <person name="Robb S."/>
            <person name="Idnurm A."/>
            <person name="Muszewska A."/>
            <person name="Steczkiewicz K."/>
            <person name="Masonjones S."/>
            <person name="Liao H.L."/>
            <person name="Gajdeczka M.T."/>
            <person name="Anike F."/>
            <person name="Vuek A."/>
            <person name="Anishchenko I.M."/>
            <person name="Voigt K."/>
            <person name="de Hoog G.S."/>
            <person name="Smith M.E."/>
            <person name="Heitman J."/>
            <person name="Vilgalys R."/>
            <person name="Stajich J.E."/>
        </authorList>
    </citation>
    <scope>NUCLEOTIDE SEQUENCE [LARGE SCALE GENOMIC DNA]</scope>
    <source>
        <strain evidence="15 16">LSU 92-RS-03</strain>
    </source>
</reference>
<organism evidence="15 16">
    <name type="scientific">Rhizopus stolonifer</name>
    <name type="common">Rhizopus nigricans</name>
    <dbReference type="NCBI Taxonomy" id="4846"/>
    <lineage>
        <taxon>Eukaryota</taxon>
        <taxon>Fungi</taxon>
        <taxon>Fungi incertae sedis</taxon>
        <taxon>Mucoromycota</taxon>
        <taxon>Mucoromycotina</taxon>
        <taxon>Mucoromycetes</taxon>
        <taxon>Mucorales</taxon>
        <taxon>Mucorineae</taxon>
        <taxon>Rhizopodaceae</taxon>
        <taxon>Rhizopus</taxon>
    </lineage>
</organism>
<comment type="caution">
    <text evidence="15">The sequence shown here is derived from an EMBL/GenBank/DDBJ whole genome shotgun (WGS) entry which is preliminary data.</text>
</comment>
<keyword evidence="9 13" id="KW-0256">Endoplasmic reticulum</keyword>
<evidence type="ECO:0000256" key="2">
    <source>
        <dbReference type="ARBA" id="ARBA00004687"/>
    </source>
</evidence>
<dbReference type="GO" id="GO:1990529">
    <property type="term" value="C:glycosylphosphatidylinositol-mannosyltransferase I complex"/>
    <property type="evidence" value="ECO:0007669"/>
    <property type="project" value="TreeGrafter"/>
</dbReference>
<dbReference type="EC" id="2.4.1.-" evidence="13"/>
<dbReference type="EMBL" id="PJQM01000388">
    <property type="protein sequence ID" value="RCI05436.1"/>
    <property type="molecule type" value="Genomic_DNA"/>
</dbReference>
<dbReference type="Proteomes" id="UP000253551">
    <property type="component" value="Unassembled WGS sequence"/>
</dbReference>
<dbReference type="PANTHER" id="PTHR12886">
    <property type="entry name" value="PIG-M MANNOSYLTRANSFERASE"/>
    <property type="match status" value="1"/>
</dbReference>
<dbReference type="GO" id="GO:0004376">
    <property type="term" value="F:GPI mannosyltransferase activity"/>
    <property type="evidence" value="ECO:0007669"/>
    <property type="project" value="InterPro"/>
</dbReference>
<keyword evidence="5 13" id="KW-0337">GPI-anchor biosynthesis</keyword>
<protein>
    <recommendedName>
        <fullName evidence="4 13">GPI mannosyltransferase 1</fullName>
        <ecNumber evidence="13">2.4.1.-</ecNumber>
    </recommendedName>
    <alternativeName>
        <fullName evidence="13">GPI mannosyltransferase I</fullName>
    </alternativeName>
</protein>
<keyword evidence="8 13" id="KW-0812">Transmembrane</keyword>
<evidence type="ECO:0000256" key="9">
    <source>
        <dbReference type="ARBA" id="ARBA00022824"/>
    </source>
</evidence>
<evidence type="ECO:0000313" key="16">
    <source>
        <dbReference type="Proteomes" id="UP000253551"/>
    </source>
</evidence>
<evidence type="ECO:0000256" key="6">
    <source>
        <dbReference type="ARBA" id="ARBA00022676"/>
    </source>
</evidence>
<sequence length="442" mass="51672">METTQLTFNKLCLLGFLLRLCLLLYGEYQDAYMTVKYTDIDYIVFTDAARYITQGQSPYLRETYRYTPLLAMILTPNIYLFSSFGKCLFAAADLLVGYLIHRILLIRGMSSKRAIYFDALWILNPMVANISTRGNAESLLGVMVLGTLFLMLQKRQYFYGACALFGLSVHFKIYPVIYAVPLLVLLDQHDTVSLPWAMQNYQVLRMRWIYRLEKSQNTRALRALLSFLSPVRIMFACVSASVFFALTGLMYYRYGDEFLEHSYLYHVTREDHRHNFSIWFYPLYLGMDHKSPWMGLLAFVPQLALVVTMGIAFGKDIFFACFLQTFLFVTYNKVITSQYFMWYICLFPLILPSTKIQMKWKGTLLLFSWVAGQGIWLSYAYQLEFLAQHTFFQLWVAGALFFAINAWVMVELITQHQYEPVFNSYDKIRWVWGMGDPGTKRP</sequence>
<feature type="chain" id="PRO_5016638287" description="GPI mannosyltransferase 1" evidence="14">
    <location>
        <begin position="27"/>
        <end position="442"/>
    </location>
</feature>
<feature type="signal peptide" evidence="14">
    <location>
        <begin position="1"/>
        <end position="26"/>
    </location>
</feature>
<evidence type="ECO:0000256" key="10">
    <source>
        <dbReference type="ARBA" id="ARBA00022989"/>
    </source>
</evidence>
<comment type="function">
    <text evidence="12 13">Mannosyltransferase involved in glycosylphosphatidylinositol-anchor biosynthesis. Transfers the first alpha-1,4-mannose to GlcN-acyl-PI during GPI precursor assembly. Required for cell wall integrity.</text>
</comment>
<feature type="transmembrane region" description="Helical" evidence="13">
    <location>
        <begin position="363"/>
        <end position="380"/>
    </location>
</feature>
<keyword evidence="7 13" id="KW-0808">Transferase</keyword>
<comment type="pathway">
    <text evidence="2 13">Glycolipid biosynthesis; glycosylphosphatidylinositol-anchor biosynthesis.</text>
</comment>
<keyword evidence="16" id="KW-1185">Reference proteome</keyword>
<dbReference type="GO" id="GO:0051751">
    <property type="term" value="F:alpha-1,4-mannosyltransferase activity"/>
    <property type="evidence" value="ECO:0007669"/>
    <property type="project" value="InterPro"/>
</dbReference>